<dbReference type="Pfam" id="PF13393">
    <property type="entry name" value="tRNA-synt_His"/>
    <property type="match status" value="1"/>
</dbReference>
<feature type="domain" description="Class II Histidinyl-tRNA synthetase (HisRS)-like catalytic core" evidence="1">
    <location>
        <begin position="17"/>
        <end position="101"/>
    </location>
</feature>
<evidence type="ECO:0000313" key="2">
    <source>
        <dbReference type="EMBL" id="GAI07141.1"/>
    </source>
</evidence>
<proteinExistence type="predicted"/>
<dbReference type="EMBL" id="BARV01010034">
    <property type="protein sequence ID" value="GAI07141.1"/>
    <property type="molecule type" value="Genomic_DNA"/>
</dbReference>
<dbReference type="SUPFAM" id="SSF55681">
    <property type="entry name" value="Class II aaRS and biotin synthetases"/>
    <property type="match status" value="1"/>
</dbReference>
<dbReference type="InterPro" id="IPR045864">
    <property type="entry name" value="aa-tRNA-synth_II/BPL/LPL"/>
</dbReference>
<dbReference type="PANTHER" id="PTHR43707">
    <property type="entry name" value="HISTIDYL-TRNA SYNTHETASE"/>
    <property type="match status" value="1"/>
</dbReference>
<feature type="non-terminal residue" evidence="2">
    <location>
        <position position="1"/>
    </location>
</feature>
<comment type="caution">
    <text evidence="2">The sequence shown here is derived from an EMBL/GenBank/DDBJ whole genome shotgun (WGS) entry which is preliminary data.</text>
</comment>
<dbReference type="GO" id="GO:0005737">
    <property type="term" value="C:cytoplasm"/>
    <property type="evidence" value="ECO:0007669"/>
    <property type="project" value="InterPro"/>
</dbReference>
<reference evidence="2" key="1">
    <citation type="journal article" date="2014" name="Front. Microbiol.">
        <title>High frequency of phylogenetically diverse reductive dehalogenase-homologous genes in deep subseafloor sedimentary metagenomes.</title>
        <authorList>
            <person name="Kawai M."/>
            <person name="Futagami T."/>
            <person name="Toyoda A."/>
            <person name="Takaki Y."/>
            <person name="Nishi S."/>
            <person name="Hori S."/>
            <person name="Arai W."/>
            <person name="Tsubouchi T."/>
            <person name="Morono Y."/>
            <person name="Uchiyama I."/>
            <person name="Ito T."/>
            <person name="Fujiyama A."/>
            <person name="Inagaki F."/>
            <person name="Takami H."/>
        </authorList>
    </citation>
    <scope>NUCLEOTIDE SEQUENCE</scope>
    <source>
        <strain evidence="2">Expedition CK06-06</strain>
    </source>
</reference>
<sequence length="203" mass="22581">LKGKSSGFLKNLKALFAQDLPEFKPYIDDFTNIAELLEALGCDYQIDIASGRGFEYYTGIIFQIFKDEEKIGGGGRYDALIPLMGGKDIPASGFALYLDRLMNLVKPEALAKPPGQRILIRAEPEAVKEGFGTAARLREAGYMTEFYLGVQKKADFNWTLDVQTKAPLFILTDQVKRKKFEARTTNEVLAVLREKGGDKDSVA</sequence>
<dbReference type="AlphaFoldDB" id="X1LMU5"/>
<dbReference type="InterPro" id="IPR004516">
    <property type="entry name" value="HisRS/HisZ"/>
</dbReference>
<gene>
    <name evidence="2" type="ORF">S06H3_19575</name>
</gene>
<accession>X1LMU5</accession>
<dbReference type="GO" id="GO:0004821">
    <property type="term" value="F:histidine-tRNA ligase activity"/>
    <property type="evidence" value="ECO:0007669"/>
    <property type="project" value="TreeGrafter"/>
</dbReference>
<dbReference type="Gene3D" id="3.30.930.10">
    <property type="entry name" value="Bira Bifunctional Protein, Domain 2"/>
    <property type="match status" value="1"/>
</dbReference>
<evidence type="ECO:0000259" key="1">
    <source>
        <dbReference type="Pfam" id="PF13393"/>
    </source>
</evidence>
<protein>
    <recommendedName>
        <fullName evidence="1">Class II Histidinyl-tRNA synthetase (HisRS)-like catalytic core domain-containing protein</fullName>
    </recommendedName>
</protein>
<dbReference type="InterPro" id="IPR041715">
    <property type="entry name" value="HisRS-like_core"/>
</dbReference>
<organism evidence="2">
    <name type="scientific">marine sediment metagenome</name>
    <dbReference type="NCBI Taxonomy" id="412755"/>
    <lineage>
        <taxon>unclassified sequences</taxon>
        <taxon>metagenomes</taxon>
        <taxon>ecological metagenomes</taxon>
    </lineage>
</organism>
<dbReference type="PANTHER" id="PTHR43707:SF1">
    <property type="entry name" value="HISTIDINE--TRNA LIGASE, MITOCHONDRIAL-RELATED"/>
    <property type="match status" value="1"/>
</dbReference>
<dbReference type="GO" id="GO:0006427">
    <property type="term" value="P:histidyl-tRNA aminoacylation"/>
    <property type="evidence" value="ECO:0007669"/>
    <property type="project" value="TreeGrafter"/>
</dbReference>
<name>X1LMU5_9ZZZZ</name>